<feature type="region of interest" description="Disordered" evidence="1">
    <location>
        <begin position="1"/>
        <end position="48"/>
    </location>
</feature>
<evidence type="ECO:0000313" key="4">
    <source>
        <dbReference type="Proteomes" id="UP001597351"/>
    </source>
</evidence>
<gene>
    <name evidence="3" type="ORF">ACFSDE_11245</name>
</gene>
<evidence type="ECO:0000313" key="3">
    <source>
        <dbReference type="EMBL" id="MFD1947366.1"/>
    </source>
</evidence>
<feature type="transmembrane region" description="Helical" evidence="2">
    <location>
        <begin position="190"/>
        <end position="214"/>
    </location>
</feature>
<evidence type="ECO:0000256" key="1">
    <source>
        <dbReference type="SAM" id="MobiDB-lite"/>
    </source>
</evidence>
<proteinExistence type="predicted"/>
<name>A0ABW4TQP1_9ACTN</name>
<feature type="transmembrane region" description="Helical" evidence="2">
    <location>
        <begin position="110"/>
        <end position="134"/>
    </location>
</feature>
<organism evidence="3 4">
    <name type="scientific">Nocardioides aestuarii</name>
    <dbReference type="NCBI Taxonomy" id="252231"/>
    <lineage>
        <taxon>Bacteria</taxon>
        <taxon>Bacillati</taxon>
        <taxon>Actinomycetota</taxon>
        <taxon>Actinomycetes</taxon>
        <taxon>Propionibacteriales</taxon>
        <taxon>Nocardioidaceae</taxon>
        <taxon>Nocardioides</taxon>
    </lineage>
</organism>
<reference evidence="4" key="1">
    <citation type="journal article" date="2019" name="Int. J. Syst. Evol. Microbiol.">
        <title>The Global Catalogue of Microorganisms (GCM) 10K type strain sequencing project: providing services to taxonomists for standard genome sequencing and annotation.</title>
        <authorList>
            <consortium name="The Broad Institute Genomics Platform"/>
            <consortium name="The Broad Institute Genome Sequencing Center for Infectious Disease"/>
            <person name="Wu L."/>
            <person name="Ma J."/>
        </authorList>
    </citation>
    <scope>NUCLEOTIDE SEQUENCE [LARGE SCALE GENOMIC DNA]</scope>
    <source>
        <strain evidence="4">CGMCC 1.12477</strain>
    </source>
</reference>
<dbReference type="RefSeq" id="WP_343918395.1">
    <property type="nucleotide sequence ID" value="NZ_BAAAJT010000002.1"/>
</dbReference>
<keyword evidence="2" id="KW-0472">Membrane</keyword>
<protein>
    <recommendedName>
        <fullName evidence="5">Major facilitator superfamily (MFS) profile domain-containing protein</fullName>
    </recommendedName>
</protein>
<keyword evidence="2" id="KW-0812">Transmembrane</keyword>
<feature type="transmembrane region" description="Helical" evidence="2">
    <location>
        <begin position="60"/>
        <end position="90"/>
    </location>
</feature>
<dbReference type="EMBL" id="JBHUGD010000003">
    <property type="protein sequence ID" value="MFD1947366.1"/>
    <property type="molecule type" value="Genomic_DNA"/>
</dbReference>
<feature type="transmembrane region" description="Helical" evidence="2">
    <location>
        <begin position="146"/>
        <end position="170"/>
    </location>
</feature>
<keyword evidence="4" id="KW-1185">Reference proteome</keyword>
<evidence type="ECO:0008006" key="5">
    <source>
        <dbReference type="Google" id="ProtNLM"/>
    </source>
</evidence>
<sequence>MSHSAGTGPDRDTRDRRSDRDDESIGSTSRWTPPARERSRGGDRKAVVAREREEHGGIKWGSAFFGFLTATGVTVLLTALAAALGAAVGLATDTGAGEAAAEAADSAGTVGLFSGIVLLVILFVAYYCGGYVAGRMARFDGTKQGLAVWVWALVVAVVVAVLAVVAGANYNVLSELNSFPRIPVSEGDLTTGGIVAAVLLVVVTLLGAALGGLAGMRFHRTVDRTGLGV</sequence>
<feature type="compositionally biased region" description="Basic and acidic residues" evidence="1">
    <location>
        <begin position="9"/>
        <end position="20"/>
    </location>
</feature>
<evidence type="ECO:0000256" key="2">
    <source>
        <dbReference type="SAM" id="Phobius"/>
    </source>
</evidence>
<comment type="caution">
    <text evidence="3">The sequence shown here is derived from an EMBL/GenBank/DDBJ whole genome shotgun (WGS) entry which is preliminary data.</text>
</comment>
<feature type="compositionally biased region" description="Basic and acidic residues" evidence="1">
    <location>
        <begin position="35"/>
        <end position="48"/>
    </location>
</feature>
<dbReference type="Proteomes" id="UP001597351">
    <property type="component" value="Unassembled WGS sequence"/>
</dbReference>
<accession>A0ABW4TQP1</accession>
<keyword evidence="2" id="KW-1133">Transmembrane helix</keyword>